<gene>
    <name evidence="2" type="ORF">D9756_009054</name>
</gene>
<evidence type="ECO:0000313" key="2">
    <source>
        <dbReference type="EMBL" id="KAF5350001.1"/>
    </source>
</evidence>
<comment type="caution">
    <text evidence="2">The sequence shown here is derived from an EMBL/GenBank/DDBJ whole genome shotgun (WGS) entry which is preliminary data.</text>
</comment>
<dbReference type="InterPro" id="IPR000073">
    <property type="entry name" value="AB_hydrolase_1"/>
</dbReference>
<proteinExistence type="predicted"/>
<dbReference type="OrthoDB" id="408373at2759"/>
<evidence type="ECO:0000259" key="1">
    <source>
        <dbReference type="Pfam" id="PF00561"/>
    </source>
</evidence>
<dbReference type="Gene3D" id="3.40.50.1820">
    <property type="entry name" value="alpha/beta hydrolase"/>
    <property type="match status" value="1"/>
</dbReference>
<name>A0A8H5CXU2_9AGAR</name>
<dbReference type="SUPFAM" id="SSF53474">
    <property type="entry name" value="alpha/beta-Hydrolases"/>
    <property type="match status" value="1"/>
</dbReference>
<sequence>MRHWVSFVLSGIAHIRGHGRSGKPDTDEAWESKRLAEDFDAVVDAFGLCRPFVVGWSLGASHLMDILSYHPIDYVAGIVNIAGATYIYEEMATQLGTPLVLHLIHQIMLAPTVEEFQEAAAEFIDGCCRTLPYELYIIFVYHIVGDP</sequence>
<feature type="domain" description="AB hydrolase-1" evidence="1">
    <location>
        <begin position="14"/>
        <end position="83"/>
    </location>
</feature>
<accession>A0A8H5CXU2</accession>
<reference evidence="2 3" key="1">
    <citation type="journal article" date="2020" name="ISME J.">
        <title>Uncovering the hidden diversity of litter-decomposition mechanisms in mushroom-forming fungi.</title>
        <authorList>
            <person name="Floudas D."/>
            <person name="Bentzer J."/>
            <person name="Ahren D."/>
            <person name="Johansson T."/>
            <person name="Persson P."/>
            <person name="Tunlid A."/>
        </authorList>
    </citation>
    <scope>NUCLEOTIDE SEQUENCE [LARGE SCALE GENOMIC DNA]</scope>
    <source>
        <strain evidence="2 3">CBS 146.42</strain>
    </source>
</reference>
<dbReference type="AlphaFoldDB" id="A0A8H5CXU2"/>
<dbReference type="InterPro" id="IPR029058">
    <property type="entry name" value="AB_hydrolase_fold"/>
</dbReference>
<keyword evidence="3" id="KW-1185">Reference proteome</keyword>
<evidence type="ECO:0000313" key="3">
    <source>
        <dbReference type="Proteomes" id="UP000559027"/>
    </source>
</evidence>
<organism evidence="2 3">
    <name type="scientific">Leucocoprinus leucothites</name>
    <dbReference type="NCBI Taxonomy" id="201217"/>
    <lineage>
        <taxon>Eukaryota</taxon>
        <taxon>Fungi</taxon>
        <taxon>Dikarya</taxon>
        <taxon>Basidiomycota</taxon>
        <taxon>Agaricomycotina</taxon>
        <taxon>Agaricomycetes</taxon>
        <taxon>Agaricomycetidae</taxon>
        <taxon>Agaricales</taxon>
        <taxon>Agaricineae</taxon>
        <taxon>Agaricaceae</taxon>
        <taxon>Leucocoprinus</taxon>
    </lineage>
</organism>
<dbReference type="Pfam" id="PF00561">
    <property type="entry name" value="Abhydrolase_1"/>
    <property type="match status" value="1"/>
</dbReference>
<protein>
    <recommendedName>
        <fullName evidence="1">AB hydrolase-1 domain-containing protein</fullName>
    </recommendedName>
</protein>
<dbReference type="EMBL" id="JAACJO010000015">
    <property type="protein sequence ID" value="KAF5350001.1"/>
    <property type="molecule type" value="Genomic_DNA"/>
</dbReference>
<dbReference type="Proteomes" id="UP000559027">
    <property type="component" value="Unassembled WGS sequence"/>
</dbReference>